<accession>A0A6L3W2W5</accession>
<reference evidence="2 3" key="1">
    <citation type="submission" date="2019-09" db="EMBL/GenBank/DDBJ databases">
        <title>Actinomadura physcomitrii sp. nov., a novel actinomycete isolated from moss [Physcomitrium sphaericum (Ludw) Fuernr].</title>
        <authorList>
            <person name="Liu C."/>
            <person name="Zhuang X."/>
        </authorList>
    </citation>
    <scope>NUCLEOTIDE SEQUENCE [LARGE SCALE GENOMIC DNA]</scope>
    <source>
        <strain evidence="2 3">CYP1-1B</strain>
    </source>
</reference>
<evidence type="ECO:0000313" key="2">
    <source>
        <dbReference type="EMBL" id="KAB2388875.1"/>
    </source>
</evidence>
<organism evidence="2 3">
    <name type="scientific">Actinomadura montaniterrae</name>
    <dbReference type="NCBI Taxonomy" id="1803903"/>
    <lineage>
        <taxon>Bacteria</taxon>
        <taxon>Bacillati</taxon>
        <taxon>Actinomycetota</taxon>
        <taxon>Actinomycetes</taxon>
        <taxon>Streptosporangiales</taxon>
        <taxon>Thermomonosporaceae</taxon>
        <taxon>Actinomadura</taxon>
    </lineage>
</organism>
<protein>
    <submittedName>
        <fullName evidence="2">DUF4158 domain-containing protein</fullName>
    </submittedName>
</protein>
<keyword evidence="3" id="KW-1185">Reference proteome</keyword>
<gene>
    <name evidence="2" type="ORF">F9B16_02565</name>
</gene>
<sequence length="51" mass="6073">MPKPQHNRAHDFGNRKQADLERVFFLDDEDRALLDRRRGEHIKLGFSLPKT</sequence>
<evidence type="ECO:0000313" key="3">
    <source>
        <dbReference type="Proteomes" id="UP000483004"/>
    </source>
</evidence>
<dbReference type="AlphaFoldDB" id="A0A6L3W2W5"/>
<dbReference type="Proteomes" id="UP000483004">
    <property type="component" value="Unassembled WGS sequence"/>
</dbReference>
<comment type="caution">
    <text evidence="2">The sequence shown here is derived from an EMBL/GenBank/DDBJ whole genome shotgun (WGS) entry which is preliminary data.</text>
</comment>
<evidence type="ECO:0000259" key="1">
    <source>
        <dbReference type="Pfam" id="PF13700"/>
    </source>
</evidence>
<proteinExistence type="predicted"/>
<dbReference type="InterPro" id="IPR025296">
    <property type="entry name" value="DUF4158"/>
</dbReference>
<dbReference type="Pfam" id="PF13700">
    <property type="entry name" value="DUF4158"/>
    <property type="match status" value="1"/>
</dbReference>
<dbReference type="EMBL" id="WBMR01000003">
    <property type="protein sequence ID" value="KAB2388875.1"/>
    <property type="molecule type" value="Genomic_DNA"/>
</dbReference>
<feature type="domain" description="DUF4158" evidence="1">
    <location>
        <begin position="6"/>
        <end position="47"/>
    </location>
</feature>
<name>A0A6L3W2W5_9ACTN</name>
<dbReference type="RefSeq" id="WP_151538223.1">
    <property type="nucleotide sequence ID" value="NZ_WBMR01000003.1"/>
</dbReference>